<accession>A0AAV6VZ45</accession>
<dbReference type="InterPro" id="IPR037448">
    <property type="entry name" value="Zig-8"/>
</dbReference>
<gene>
    <name evidence="3" type="ORF">JTE90_021443</name>
</gene>
<protein>
    <recommendedName>
        <fullName evidence="2">Ig-like domain-containing protein</fullName>
    </recommendedName>
</protein>
<dbReference type="FunFam" id="2.60.40.10:FF:000129">
    <property type="entry name" value="CLUMA_CG018772, isoform A"/>
    <property type="match status" value="1"/>
</dbReference>
<evidence type="ECO:0000313" key="3">
    <source>
        <dbReference type="EMBL" id="KAG8200979.1"/>
    </source>
</evidence>
<dbReference type="InterPro" id="IPR007110">
    <property type="entry name" value="Ig-like_dom"/>
</dbReference>
<dbReference type="Proteomes" id="UP000827092">
    <property type="component" value="Unassembled WGS sequence"/>
</dbReference>
<sequence>MTLFQAGPRPEAGPEPPHYWPDESSTLGHGQKALVDAPGYVPPEDFVDPDGLTSESNHASPTFDESTKRAVTTQLGQTAYLHCMVNNLGDKTVSWIRRTDFHVLTVGMETYTSDERFEALHTPKTNDWTLSIKYTQLKDSGPYECQVSSDPKISFFVNLTIVEARATIEGAPDIYVKSGSNINLTCVISQSPVPPAFVFWYHDDRMINYDSARGQMIAVQKALEGTALSKLSIRGVQPSDSGNYTCCPSNAEATSITLHVLNGEKPAAMQHDANPGHSLSCSLYSHCIIPILSIFIILILR</sequence>
<feature type="domain" description="Ig-like" evidence="2">
    <location>
        <begin position="151"/>
        <end position="257"/>
    </location>
</feature>
<dbReference type="GO" id="GO:0050808">
    <property type="term" value="P:synapse organization"/>
    <property type="evidence" value="ECO:0007669"/>
    <property type="project" value="TreeGrafter"/>
</dbReference>
<name>A0AAV6VZ45_9ARAC</name>
<feature type="region of interest" description="Disordered" evidence="1">
    <location>
        <begin position="45"/>
        <end position="67"/>
    </location>
</feature>
<dbReference type="EMBL" id="JAFNEN010000010">
    <property type="protein sequence ID" value="KAG8200979.1"/>
    <property type="molecule type" value="Genomic_DNA"/>
</dbReference>
<reference evidence="3 4" key="1">
    <citation type="journal article" date="2022" name="Nat. Ecol. Evol.">
        <title>A masculinizing supergene underlies an exaggerated male reproductive morph in a spider.</title>
        <authorList>
            <person name="Hendrickx F."/>
            <person name="De Corte Z."/>
            <person name="Sonet G."/>
            <person name="Van Belleghem S.M."/>
            <person name="Kostlbacher S."/>
            <person name="Vangestel C."/>
        </authorList>
    </citation>
    <scope>NUCLEOTIDE SEQUENCE [LARGE SCALE GENOMIC DNA]</scope>
    <source>
        <strain evidence="3">W744_W776</strain>
    </source>
</reference>
<feature type="region of interest" description="Disordered" evidence="1">
    <location>
        <begin position="1"/>
        <end position="30"/>
    </location>
</feature>
<dbReference type="SMART" id="SM00409">
    <property type="entry name" value="IG"/>
    <property type="match status" value="2"/>
</dbReference>
<evidence type="ECO:0000313" key="4">
    <source>
        <dbReference type="Proteomes" id="UP000827092"/>
    </source>
</evidence>
<feature type="compositionally biased region" description="Low complexity" evidence="1">
    <location>
        <begin position="1"/>
        <end position="10"/>
    </location>
</feature>
<dbReference type="PROSITE" id="PS50835">
    <property type="entry name" value="IG_LIKE"/>
    <property type="match status" value="2"/>
</dbReference>
<evidence type="ECO:0000256" key="1">
    <source>
        <dbReference type="SAM" id="MobiDB-lite"/>
    </source>
</evidence>
<dbReference type="FunFam" id="2.60.40.10:FF:000533">
    <property type="entry name" value="Uncharacterized protein, isoform A"/>
    <property type="match status" value="1"/>
</dbReference>
<dbReference type="Pfam" id="PF07686">
    <property type="entry name" value="V-set"/>
    <property type="match status" value="1"/>
</dbReference>
<keyword evidence="4" id="KW-1185">Reference proteome</keyword>
<dbReference type="SMART" id="SM00408">
    <property type="entry name" value="IGc2"/>
    <property type="match status" value="2"/>
</dbReference>
<dbReference type="InterPro" id="IPR013783">
    <property type="entry name" value="Ig-like_fold"/>
</dbReference>
<dbReference type="PANTHER" id="PTHR23279">
    <property type="entry name" value="DEFECTIVE PROBOSCIS EXTENSION RESPONSE DPR -RELATED"/>
    <property type="match status" value="1"/>
</dbReference>
<comment type="caution">
    <text evidence="3">The sequence shown here is derived from an EMBL/GenBank/DDBJ whole genome shotgun (WGS) entry which is preliminary data.</text>
</comment>
<proteinExistence type="predicted"/>
<dbReference type="Gene3D" id="2.60.40.10">
    <property type="entry name" value="Immunoglobulins"/>
    <property type="match status" value="2"/>
</dbReference>
<dbReference type="Pfam" id="PF13927">
    <property type="entry name" value="Ig_3"/>
    <property type="match status" value="1"/>
</dbReference>
<evidence type="ECO:0000259" key="2">
    <source>
        <dbReference type="PROSITE" id="PS50835"/>
    </source>
</evidence>
<feature type="domain" description="Ig-like" evidence="2">
    <location>
        <begin position="61"/>
        <end position="149"/>
    </location>
</feature>
<dbReference type="InterPro" id="IPR036179">
    <property type="entry name" value="Ig-like_dom_sf"/>
</dbReference>
<dbReference type="GO" id="GO:0032589">
    <property type="term" value="C:neuron projection membrane"/>
    <property type="evidence" value="ECO:0007669"/>
    <property type="project" value="TreeGrafter"/>
</dbReference>
<dbReference type="InterPro" id="IPR003599">
    <property type="entry name" value="Ig_sub"/>
</dbReference>
<dbReference type="InterPro" id="IPR003598">
    <property type="entry name" value="Ig_sub2"/>
</dbReference>
<dbReference type="AlphaFoldDB" id="A0AAV6VZ45"/>
<organism evidence="3 4">
    <name type="scientific">Oedothorax gibbosus</name>
    <dbReference type="NCBI Taxonomy" id="931172"/>
    <lineage>
        <taxon>Eukaryota</taxon>
        <taxon>Metazoa</taxon>
        <taxon>Ecdysozoa</taxon>
        <taxon>Arthropoda</taxon>
        <taxon>Chelicerata</taxon>
        <taxon>Arachnida</taxon>
        <taxon>Araneae</taxon>
        <taxon>Araneomorphae</taxon>
        <taxon>Entelegynae</taxon>
        <taxon>Araneoidea</taxon>
        <taxon>Linyphiidae</taxon>
        <taxon>Erigoninae</taxon>
        <taxon>Oedothorax</taxon>
    </lineage>
</organism>
<dbReference type="InterPro" id="IPR013106">
    <property type="entry name" value="Ig_V-set"/>
</dbReference>
<dbReference type="SUPFAM" id="SSF48726">
    <property type="entry name" value="Immunoglobulin"/>
    <property type="match status" value="2"/>
</dbReference>
<dbReference type="PANTHER" id="PTHR23279:SF46">
    <property type="entry name" value="DEFECTIVE PROBOSCIS EXTENSION RESPONSE 10, ISOFORM A-RELATED"/>
    <property type="match status" value="1"/>
</dbReference>
<feature type="compositionally biased region" description="Polar residues" evidence="1">
    <location>
        <begin position="53"/>
        <end position="67"/>
    </location>
</feature>